<feature type="region of interest" description="Disordered" evidence="1">
    <location>
        <begin position="325"/>
        <end position="353"/>
    </location>
</feature>
<feature type="non-terminal residue" evidence="2">
    <location>
        <position position="1"/>
    </location>
</feature>
<evidence type="ECO:0000313" key="3">
    <source>
        <dbReference type="Proteomes" id="UP000276133"/>
    </source>
</evidence>
<dbReference type="AlphaFoldDB" id="A0A3M7RE09"/>
<sequence>DSTKKTTNKALSRDAYNQQIYDSTSAIDAFSRDTSNQKIYDRKPAKEALSRDAYNQKIYDTTSAIDALSRDAYNQQIYDINSAKDASSRDTSNQKIYDIKPSKEALSRDAYNQQIYESASAKDAQSRDPYNQQIYDSTSSKDAYNQKIYDSKPAKEALSRDAYSQKINDSTSSKDGYNQKIYDSKPAKEALSKDAYNQKFYDTISAKETLSRDAFNQKINDTSSAKESSPRDANNQQINDTKPAKNSEQIYSEQYLSSKPSKRSGSILYEETFEHIRTVSEASGKDNLPNIKPGSTSISDDFYAKFGSNEFQRPSQQFSEFLPNQKHSDNIKKSKNQGYRTQSSKNSLQNQLYPTSYPDAKSNVVITQGYPDMVSQIYPSDRKTSAIRPNESTAAQSYVDNLVNQGSSDLSTQFTNAKMYSQGTDGYNQTLDSRKINNVVSSDAGLHGSVYIGDNFSNQSSIIKDVLKTATKITNGIDYPTILPSDNLNNLATSPWSNLYPSANYSSQAKDLENQALNELDKLVSNLSSSAKDDKIDWNRVQDGYSTEDALNKAGLMKNYVSSLIEHEKTKSIQLEQLDAAFGQKFDQNLDKLSVLDGVIDRVVNQNKVLENRNESASYSISVISDLVNEIKNNIRSRNLNLDEFQTGHKIIIKTTRRLPPKVISQSATNVADCSNRSFSGKKRVSSSHLSGSRTRVYELGVDKESKQNSLNSDLFNSKQNVDYSVHSYEPIVDGSLGKASTEKINKYLSVINTGIKNNDLIQIHPLLNNKTGINTKTNSGRASLSVKEPVVIGSSNYLQEVSQHFGGLKVTDFPMYVQGLEFKKSKKSRGSGLKKSESLVKQTVNNASNIQFVKVNSAAPVSQLNPIKTQ</sequence>
<organism evidence="2 3">
    <name type="scientific">Brachionus plicatilis</name>
    <name type="common">Marine rotifer</name>
    <name type="synonym">Brachionus muelleri</name>
    <dbReference type="NCBI Taxonomy" id="10195"/>
    <lineage>
        <taxon>Eukaryota</taxon>
        <taxon>Metazoa</taxon>
        <taxon>Spiralia</taxon>
        <taxon>Gnathifera</taxon>
        <taxon>Rotifera</taxon>
        <taxon>Eurotatoria</taxon>
        <taxon>Monogononta</taxon>
        <taxon>Pseudotrocha</taxon>
        <taxon>Ploima</taxon>
        <taxon>Brachionidae</taxon>
        <taxon>Brachionus</taxon>
    </lineage>
</organism>
<protein>
    <submittedName>
        <fullName evidence="2">Uncharacterized protein</fullName>
    </submittedName>
</protein>
<name>A0A3M7RE09_BRAPC</name>
<evidence type="ECO:0000256" key="1">
    <source>
        <dbReference type="SAM" id="MobiDB-lite"/>
    </source>
</evidence>
<feature type="region of interest" description="Disordered" evidence="1">
    <location>
        <begin position="220"/>
        <end position="248"/>
    </location>
</feature>
<feature type="compositionally biased region" description="Polar residues" evidence="1">
    <location>
        <begin position="128"/>
        <end position="139"/>
    </location>
</feature>
<dbReference type="EMBL" id="REGN01003655">
    <property type="protein sequence ID" value="RNA21488.1"/>
    <property type="molecule type" value="Genomic_DNA"/>
</dbReference>
<feature type="compositionally biased region" description="Polar residues" evidence="1">
    <location>
        <begin position="165"/>
        <end position="176"/>
    </location>
</feature>
<comment type="caution">
    <text evidence="2">The sequence shown here is derived from an EMBL/GenBank/DDBJ whole genome shotgun (WGS) entry which is preliminary data.</text>
</comment>
<dbReference type="Proteomes" id="UP000276133">
    <property type="component" value="Unassembled WGS sequence"/>
</dbReference>
<evidence type="ECO:0000313" key="2">
    <source>
        <dbReference type="EMBL" id="RNA21488.1"/>
    </source>
</evidence>
<feature type="region of interest" description="Disordered" evidence="1">
    <location>
        <begin position="155"/>
        <end position="180"/>
    </location>
</feature>
<gene>
    <name evidence="2" type="ORF">BpHYR1_029191</name>
</gene>
<proteinExistence type="predicted"/>
<feature type="region of interest" description="Disordered" evidence="1">
    <location>
        <begin position="118"/>
        <end position="139"/>
    </location>
</feature>
<keyword evidence="3" id="KW-1185">Reference proteome</keyword>
<accession>A0A3M7RE09</accession>
<feature type="compositionally biased region" description="Polar residues" evidence="1">
    <location>
        <begin position="336"/>
        <end position="353"/>
    </location>
</feature>
<reference evidence="2 3" key="1">
    <citation type="journal article" date="2018" name="Sci. Rep.">
        <title>Genomic signatures of local adaptation to the degree of environmental predictability in rotifers.</title>
        <authorList>
            <person name="Franch-Gras L."/>
            <person name="Hahn C."/>
            <person name="Garcia-Roger E.M."/>
            <person name="Carmona M.J."/>
            <person name="Serra M."/>
            <person name="Gomez A."/>
        </authorList>
    </citation>
    <scope>NUCLEOTIDE SEQUENCE [LARGE SCALE GENOMIC DNA]</scope>
    <source>
        <strain evidence="2">HYR1</strain>
    </source>
</reference>